<organism evidence="1 2">
    <name type="scientific">Paenibacillus contaminans</name>
    <dbReference type="NCBI Taxonomy" id="450362"/>
    <lineage>
        <taxon>Bacteria</taxon>
        <taxon>Bacillati</taxon>
        <taxon>Bacillota</taxon>
        <taxon>Bacilli</taxon>
        <taxon>Bacillales</taxon>
        <taxon>Paenibacillaceae</taxon>
        <taxon>Paenibacillus</taxon>
    </lineage>
</organism>
<reference evidence="1 2" key="1">
    <citation type="journal article" date="2009" name="Int. J. Syst. Evol. Microbiol.">
        <title>Paenibacillus contaminans sp. nov., isolated from a contaminated laboratory plate.</title>
        <authorList>
            <person name="Chou J.H."/>
            <person name="Lee J.H."/>
            <person name="Lin M.C."/>
            <person name="Chang P.S."/>
            <person name="Arun A.B."/>
            <person name="Young C.C."/>
            <person name="Chen W.M."/>
        </authorList>
    </citation>
    <scope>NUCLEOTIDE SEQUENCE [LARGE SCALE GENOMIC DNA]</scope>
    <source>
        <strain evidence="1 2">CKOBP-6</strain>
    </source>
</reference>
<dbReference type="Pfam" id="PF04074">
    <property type="entry name" value="DUF386"/>
    <property type="match status" value="1"/>
</dbReference>
<protein>
    <submittedName>
        <fullName evidence="1">YhcH/YjgK/YiaL family protein</fullName>
    </submittedName>
</protein>
<name>A0A329MP71_9BACL</name>
<dbReference type="InterPro" id="IPR004375">
    <property type="entry name" value="NanQ/TabA/YiaL"/>
</dbReference>
<gene>
    <name evidence="1" type="ORF">DQG23_06775</name>
</gene>
<dbReference type="EMBL" id="QMFB01000003">
    <property type="protein sequence ID" value="RAV21761.1"/>
    <property type="molecule type" value="Genomic_DNA"/>
</dbReference>
<dbReference type="SUPFAM" id="SSF51197">
    <property type="entry name" value="Clavaminate synthase-like"/>
    <property type="match status" value="1"/>
</dbReference>
<evidence type="ECO:0000313" key="2">
    <source>
        <dbReference type="Proteomes" id="UP000250369"/>
    </source>
</evidence>
<keyword evidence="2" id="KW-1185">Reference proteome</keyword>
<dbReference type="Proteomes" id="UP000250369">
    <property type="component" value="Unassembled WGS sequence"/>
</dbReference>
<dbReference type="GO" id="GO:0005829">
    <property type="term" value="C:cytosol"/>
    <property type="evidence" value="ECO:0007669"/>
    <property type="project" value="TreeGrafter"/>
</dbReference>
<sequence>MIFMIFGDIRSYEIEKAVYPAPVRQAVEFIRSLNAQDKELGRYDIDGDNMFALVQSIDTVTRENRKSESHIQYVDVQYLVEGEEVIYFGRKKDDTAAIENKLEESDYALYDTVEGEMELRLSPGMFAVFFPDDLHRPGCSDNGGTTVKKVVVKIRKSLFE</sequence>
<dbReference type="InterPro" id="IPR037012">
    <property type="entry name" value="NanQ/TabA/YiaL_sf"/>
</dbReference>
<dbReference type="Gene3D" id="2.60.120.370">
    <property type="entry name" value="YhcH/YjgK/YiaL"/>
    <property type="match status" value="1"/>
</dbReference>
<dbReference type="OrthoDB" id="9792756at2"/>
<accession>A0A329MP71</accession>
<dbReference type="NCBIfam" id="TIGR00022">
    <property type="entry name" value="YhcH/YjgK/YiaL family protein"/>
    <property type="match status" value="1"/>
</dbReference>
<dbReference type="PANTHER" id="PTHR34986">
    <property type="entry name" value="EVOLVED BETA-GALACTOSIDASE SUBUNIT BETA"/>
    <property type="match status" value="1"/>
</dbReference>
<dbReference type="PANTHER" id="PTHR34986:SF1">
    <property type="entry name" value="PROTEIN YIAL"/>
    <property type="match status" value="1"/>
</dbReference>
<dbReference type="AlphaFoldDB" id="A0A329MP71"/>
<proteinExistence type="predicted"/>
<evidence type="ECO:0000313" key="1">
    <source>
        <dbReference type="EMBL" id="RAV21761.1"/>
    </source>
</evidence>
<comment type="caution">
    <text evidence="1">The sequence shown here is derived from an EMBL/GenBank/DDBJ whole genome shotgun (WGS) entry which is preliminary data.</text>
</comment>